<name>A0A923G5P9_9PSED</name>
<comment type="caution">
    <text evidence="1">The sequence shown here is derived from an EMBL/GenBank/DDBJ whole genome shotgun (WGS) entry which is preliminary data.</text>
</comment>
<dbReference type="AlphaFoldDB" id="A0A923G5P9"/>
<reference evidence="1" key="2">
    <citation type="submission" date="2020-07" db="EMBL/GenBank/DDBJ databases">
        <authorList>
            <person name="Lood C."/>
            <person name="Girard L."/>
        </authorList>
    </citation>
    <scope>NUCLEOTIDE SEQUENCE</scope>
    <source>
        <strain evidence="1">BW13M1</strain>
    </source>
</reference>
<proteinExistence type="predicted"/>
<sequence>MKGKGWREHLSAGTIEVAGEPWCLQHLRAHSHEVQLPGSGVQPSITVMLRLEYSSHCVSRGARQGLALDFDSIGLDSLVIDHRGIYRAFCPTRHGLSLQLPAIMCGLADRQCLFTGHSNWLTLEGNQFGFPEGSHYEVYFSMRREAARSLRIYVESAYVRDVGHAARSQSRFKRHEKIKGWLLMLKKLRNEPVRRPIRH</sequence>
<gene>
    <name evidence="1" type="ORF">HU751_06415</name>
</gene>
<protein>
    <submittedName>
        <fullName evidence="1">Uncharacterized protein</fullName>
    </submittedName>
</protein>
<reference evidence="1" key="1">
    <citation type="journal article" date="2020" name="Microorganisms">
        <title>Reliable Identification of Environmental Pseudomonas Isolates Using the rpoD Gene.</title>
        <authorList>
            <consortium name="The Broad Institute Genome Sequencing Platform"/>
            <person name="Girard L."/>
            <person name="Lood C."/>
            <person name="Rokni-Zadeh H."/>
            <person name="van Noort V."/>
            <person name="Lavigne R."/>
            <person name="De Mot R."/>
        </authorList>
    </citation>
    <scope>NUCLEOTIDE SEQUENCE</scope>
    <source>
        <strain evidence="1">BW13M1</strain>
    </source>
</reference>
<organism evidence="1">
    <name type="scientific">Pseudomonas peradeniyensis</name>
    <dbReference type="NCBI Taxonomy" id="2745488"/>
    <lineage>
        <taxon>Bacteria</taxon>
        <taxon>Pseudomonadati</taxon>
        <taxon>Pseudomonadota</taxon>
        <taxon>Gammaproteobacteria</taxon>
        <taxon>Pseudomonadales</taxon>
        <taxon>Pseudomonadaceae</taxon>
        <taxon>Pseudomonas</taxon>
    </lineage>
</organism>
<accession>A0A923G5P9</accession>
<dbReference type="EMBL" id="JABWRJ010000005">
    <property type="protein sequence ID" value="MBC3445399.1"/>
    <property type="molecule type" value="Genomic_DNA"/>
</dbReference>
<dbReference type="RefSeq" id="WP_186732498.1">
    <property type="nucleotide sequence ID" value="NZ_JABWRJ020000002.1"/>
</dbReference>
<evidence type="ECO:0000313" key="1">
    <source>
        <dbReference type="EMBL" id="MBC3445399.1"/>
    </source>
</evidence>